<keyword evidence="1" id="KW-0812">Transmembrane</keyword>
<feature type="transmembrane region" description="Helical" evidence="1">
    <location>
        <begin position="6"/>
        <end position="26"/>
    </location>
</feature>
<proteinExistence type="predicted"/>
<accession>A0ABS4GRK6</accession>
<keyword evidence="1" id="KW-0472">Membrane</keyword>
<dbReference type="RefSeq" id="WP_209810938.1">
    <property type="nucleotide sequence ID" value="NZ_JAGGKT010000008.1"/>
</dbReference>
<keyword evidence="3" id="KW-1185">Reference proteome</keyword>
<protein>
    <submittedName>
        <fullName evidence="2">Branched-subunit amino acid transport protein</fullName>
    </submittedName>
</protein>
<feature type="transmembrane region" description="Helical" evidence="1">
    <location>
        <begin position="38"/>
        <end position="56"/>
    </location>
</feature>
<name>A0ABS4GRK6_9BACL</name>
<evidence type="ECO:0000313" key="3">
    <source>
        <dbReference type="Proteomes" id="UP001519343"/>
    </source>
</evidence>
<organism evidence="2 3">
    <name type="scientific">Ammoniphilus resinae</name>
    <dbReference type="NCBI Taxonomy" id="861532"/>
    <lineage>
        <taxon>Bacteria</taxon>
        <taxon>Bacillati</taxon>
        <taxon>Bacillota</taxon>
        <taxon>Bacilli</taxon>
        <taxon>Bacillales</taxon>
        <taxon>Paenibacillaceae</taxon>
        <taxon>Aneurinibacillus group</taxon>
        <taxon>Ammoniphilus</taxon>
    </lineage>
</organism>
<reference evidence="2 3" key="1">
    <citation type="submission" date="2021-03" db="EMBL/GenBank/DDBJ databases">
        <title>Genomic Encyclopedia of Type Strains, Phase IV (KMG-IV): sequencing the most valuable type-strain genomes for metagenomic binning, comparative biology and taxonomic classification.</title>
        <authorList>
            <person name="Goeker M."/>
        </authorList>
    </citation>
    <scope>NUCLEOTIDE SEQUENCE [LARGE SCALE GENOMIC DNA]</scope>
    <source>
        <strain evidence="2 3">DSM 24738</strain>
    </source>
</reference>
<feature type="transmembrane region" description="Helical" evidence="1">
    <location>
        <begin position="76"/>
        <end position="96"/>
    </location>
</feature>
<evidence type="ECO:0000256" key="1">
    <source>
        <dbReference type="SAM" id="Phobius"/>
    </source>
</evidence>
<gene>
    <name evidence="2" type="ORF">J2Z37_002921</name>
</gene>
<dbReference type="EMBL" id="JAGGKT010000008">
    <property type="protein sequence ID" value="MBP1932910.1"/>
    <property type="molecule type" value="Genomic_DNA"/>
</dbReference>
<dbReference type="Proteomes" id="UP001519343">
    <property type="component" value="Unassembled WGS sequence"/>
</dbReference>
<dbReference type="InterPro" id="IPR008407">
    <property type="entry name" value="Brnchd-chn_aa_trnsp_AzlD"/>
</dbReference>
<sequence>MNNLWLLVLGMGAVTFLPRLLPMILLQNVSLSPFLNRFLQFIPFAALGALIFPGILESTGNPYSAVAGTVVSVILALFRVNIMFVVVGGILGVFLWEHFM</sequence>
<comment type="caution">
    <text evidence="2">The sequence shown here is derived from an EMBL/GenBank/DDBJ whole genome shotgun (WGS) entry which is preliminary data.</text>
</comment>
<keyword evidence="1" id="KW-1133">Transmembrane helix</keyword>
<evidence type="ECO:0000313" key="2">
    <source>
        <dbReference type="EMBL" id="MBP1932910.1"/>
    </source>
</evidence>
<dbReference type="Pfam" id="PF05437">
    <property type="entry name" value="AzlD"/>
    <property type="match status" value="1"/>
</dbReference>